<dbReference type="Gene3D" id="3.60.15.10">
    <property type="entry name" value="Ribonuclease Z/Hydroxyacylglutathione hydrolase-like"/>
    <property type="match status" value="1"/>
</dbReference>
<dbReference type="Pfam" id="PF00753">
    <property type="entry name" value="Lactamase_B"/>
    <property type="match status" value="1"/>
</dbReference>
<feature type="domain" description="Metallo-beta-lactamase" evidence="1">
    <location>
        <begin position="29"/>
        <end position="209"/>
    </location>
</feature>
<sequence>MENPTESASLTEVADDVYAYVQPPGGWCVSNAGVVAGGDGALVVDTLATQRRAERLRASVDALGIGPRRTVVNTHHHGDHTFNNHVFGAAAEVIAHERAVAELDETGLALTALWPDVEWGDVRVARPTLTFADRIALRVGEQHMEVFHIGPAHTTNDIVVWLPEPRVLFAGDVVLSGCTPFALMGSVSGSLAAIERLRGLGARTVVCGHGPVAGPEVFEENAAYLRRVQDIAATGTAEGWSPLRAAREAGPGEFGRWLDPERLVGNLHRAYAELTPGATPGAALDVPPVFGEMVAYNGGKLPGCAA</sequence>
<name>A0ABZ2QXN7_9ACTN</name>
<dbReference type="SUPFAM" id="SSF56281">
    <property type="entry name" value="Metallo-hydrolase/oxidoreductase"/>
    <property type="match status" value="1"/>
</dbReference>
<proteinExistence type="predicted"/>
<reference evidence="2 3" key="1">
    <citation type="submission" date="2024-03" db="EMBL/GenBank/DDBJ databases">
        <title>The complete genome of Streptomyces sirii sp.nov.</title>
        <authorList>
            <person name="Zakalyukina Y.V."/>
            <person name="Belik A.R."/>
            <person name="Biryukov M.V."/>
            <person name="Baturina O.A."/>
            <person name="Kabilov M.R."/>
        </authorList>
    </citation>
    <scope>NUCLEOTIDE SEQUENCE [LARGE SCALE GENOMIC DNA]</scope>
    <source>
        <strain evidence="2 3">BP-8</strain>
    </source>
</reference>
<evidence type="ECO:0000259" key="1">
    <source>
        <dbReference type="SMART" id="SM00849"/>
    </source>
</evidence>
<dbReference type="EMBL" id="CP147982">
    <property type="protein sequence ID" value="WXK81326.1"/>
    <property type="molecule type" value="Genomic_DNA"/>
</dbReference>
<protein>
    <submittedName>
        <fullName evidence="2">MBL fold metallo-hydrolase</fullName>
    </submittedName>
</protein>
<dbReference type="InterPro" id="IPR050855">
    <property type="entry name" value="NDM-1-like"/>
</dbReference>
<dbReference type="CDD" id="cd16282">
    <property type="entry name" value="metallo-hydrolase-like_MBL-fold"/>
    <property type="match status" value="1"/>
</dbReference>
<dbReference type="PANTHER" id="PTHR42951:SF4">
    <property type="entry name" value="ACYL-COENZYME A THIOESTERASE MBLAC2"/>
    <property type="match status" value="1"/>
</dbReference>
<evidence type="ECO:0000313" key="3">
    <source>
        <dbReference type="Proteomes" id="UP001626628"/>
    </source>
</evidence>
<accession>A0ABZ2QXN7</accession>
<evidence type="ECO:0000313" key="2">
    <source>
        <dbReference type="EMBL" id="WXK81326.1"/>
    </source>
</evidence>
<keyword evidence="3" id="KW-1185">Reference proteome</keyword>
<gene>
    <name evidence="2" type="ORF">WAB15_37910</name>
</gene>
<dbReference type="SMART" id="SM00849">
    <property type="entry name" value="Lactamase_B"/>
    <property type="match status" value="1"/>
</dbReference>
<dbReference type="InterPro" id="IPR001279">
    <property type="entry name" value="Metallo-B-lactamas"/>
</dbReference>
<organism evidence="2 3">
    <name type="scientific">Streptomyces sirii</name>
    <dbReference type="NCBI Taxonomy" id="3127701"/>
    <lineage>
        <taxon>Bacteria</taxon>
        <taxon>Bacillati</taxon>
        <taxon>Actinomycetota</taxon>
        <taxon>Actinomycetes</taxon>
        <taxon>Kitasatosporales</taxon>
        <taxon>Streptomycetaceae</taxon>
        <taxon>Streptomyces</taxon>
    </lineage>
</organism>
<dbReference type="InterPro" id="IPR036866">
    <property type="entry name" value="RibonucZ/Hydroxyglut_hydro"/>
</dbReference>
<dbReference type="PANTHER" id="PTHR42951">
    <property type="entry name" value="METALLO-BETA-LACTAMASE DOMAIN-CONTAINING"/>
    <property type="match status" value="1"/>
</dbReference>
<dbReference type="Proteomes" id="UP001626628">
    <property type="component" value="Chromosome"/>
</dbReference>
<dbReference type="RefSeq" id="WP_399148486.1">
    <property type="nucleotide sequence ID" value="NZ_CP147982.1"/>
</dbReference>